<comment type="function">
    <text evidence="4">Involved in the maturation of [NiFe] hydrogenases. Required for nickel insertion into the metal center of the hydrogenase.</text>
</comment>
<dbReference type="Pfam" id="PF01155">
    <property type="entry name" value="HypA"/>
    <property type="match status" value="1"/>
</dbReference>
<dbReference type="RefSeq" id="WP_149677952.1">
    <property type="nucleotide sequence ID" value="NZ_FQZP01000006.1"/>
</dbReference>
<feature type="binding site" evidence="4">
    <location>
        <position position="90"/>
    </location>
    <ligand>
        <name>Zn(2+)</name>
        <dbReference type="ChEBI" id="CHEBI:29105"/>
    </ligand>
</feature>
<reference evidence="5 6" key="1">
    <citation type="submission" date="2016-11" db="EMBL/GenBank/DDBJ databases">
        <authorList>
            <person name="Varghese N."/>
            <person name="Submissions S."/>
        </authorList>
    </citation>
    <scope>NUCLEOTIDE SEQUENCE [LARGE SCALE GENOMIC DNA]</scope>
    <source>
        <strain evidence="5 6">DSM 19027</strain>
    </source>
</reference>
<evidence type="ECO:0000256" key="3">
    <source>
        <dbReference type="ARBA" id="ARBA00022833"/>
    </source>
</evidence>
<comment type="similarity">
    <text evidence="4">Belongs to the HypA/HybF family.</text>
</comment>
<keyword evidence="6" id="KW-1185">Reference proteome</keyword>
<keyword evidence="2 4" id="KW-0479">Metal-binding</keyword>
<evidence type="ECO:0000256" key="2">
    <source>
        <dbReference type="ARBA" id="ARBA00022723"/>
    </source>
</evidence>
<evidence type="ECO:0000256" key="4">
    <source>
        <dbReference type="HAMAP-Rule" id="MF_00213"/>
    </source>
</evidence>
<dbReference type="GO" id="GO:0008270">
    <property type="term" value="F:zinc ion binding"/>
    <property type="evidence" value="ECO:0007669"/>
    <property type="project" value="UniProtKB-UniRule"/>
</dbReference>
<sequence>MHELGIVFHIIKTVERVGEENQLSTVSSVTIQLGEVSGVVHTELADCWKWAVKKTELLKNAELLIETIPAVTFCEGCDTTYETVRHGRICPHCGSGHTYLVQGNEINLKEIAAC</sequence>
<dbReference type="PANTHER" id="PTHR34535">
    <property type="entry name" value="HYDROGENASE MATURATION FACTOR HYPA"/>
    <property type="match status" value="1"/>
</dbReference>
<dbReference type="InterPro" id="IPR000688">
    <property type="entry name" value="HypA/HybF"/>
</dbReference>
<feature type="binding site" evidence="4">
    <location>
        <position position="74"/>
    </location>
    <ligand>
        <name>Zn(2+)</name>
        <dbReference type="ChEBI" id="CHEBI:29105"/>
    </ligand>
</feature>
<feature type="binding site" evidence="4">
    <location>
        <position position="2"/>
    </location>
    <ligand>
        <name>Ni(2+)</name>
        <dbReference type="ChEBI" id="CHEBI:49786"/>
    </ligand>
</feature>
<evidence type="ECO:0000256" key="1">
    <source>
        <dbReference type="ARBA" id="ARBA00022596"/>
    </source>
</evidence>
<evidence type="ECO:0000313" key="6">
    <source>
        <dbReference type="Proteomes" id="UP000324781"/>
    </source>
</evidence>
<dbReference type="EMBL" id="FQZP01000006">
    <property type="protein sequence ID" value="SHI68152.1"/>
    <property type="molecule type" value="Genomic_DNA"/>
</dbReference>
<dbReference type="OrthoDB" id="9800361at2"/>
<name>A0A1M6D4E8_9FIRM</name>
<dbReference type="HAMAP" id="MF_00213">
    <property type="entry name" value="HypA_HybF"/>
    <property type="match status" value="1"/>
</dbReference>
<keyword evidence="1 4" id="KW-0533">Nickel</keyword>
<dbReference type="Gene3D" id="3.30.2320.80">
    <property type="match status" value="1"/>
</dbReference>
<dbReference type="GO" id="GO:0016151">
    <property type="term" value="F:nickel cation binding"/>
    <property type="evidence" value="ECO:0007669"/>
    <property type="project" value="UniProtKB-UniRule"/>
</dbReference>
<keyword evidence="3 4" id="KW-0862">Zinc</keyword>
<dbReference type="AlphaFoldDB" id="A0A1M6D4E8"/>
<accession>A0A1M6D4E8</accession>
<gene>
    <name evidence="4" type="primary">hypA</name>
    <name evidence="5" type="ORF">SAMN05444373_100687</name>
</gene>
<organism evidence="5 6">
    <name type="scientific">Thermoclostridium caenicola</name>
    <dbReference type="NCBI Taxonomy" id="659425"/>
    <lineage>
        <taxon>Bacteria</taxon>
        <taxon>Bacillati</taxon>
        <taxon>Bacillota</taxon>
        <taxon>Clostridia</taxon>
        <taxon>Eubacteriales</taxon>
        <taxon>Oscillospiraceae</taxon>
        <taxon>Thermoclostridium</taxon>
    </lineage>
</organism>
<evidence type="ECO:0000313" key="5">
    <source>
        <dbReference type="EMBL" id="SHI68152.1"/>
    </source>
</evidence>
<dbReference type="Proteomes" id="UP000324781">
    <property type="component" value="Unassembled WGS sequence"/>
</dbReference>
<dbReference type="PIRSF" id="PIRSF004761">
    <property type="entry name" value="Hydrgn_mat_HypA"/>
    <property type="match status" value="1"/>
</dbReference>
<protein>
    <recommendedName>
        <fullName evidence="4">Hydrogenase maturation factor HypA</fullName>
    </recommendedName>
</protein>
<feature type="binding site" evidence="4">
    <location>
        <position position="93"/>
    </location>
    <ligand>
        <name>Zn(2+)</name>
        <dbReference type="ChEBI" id="CHEBI:29105"/>
    </ligand>
</feature>
<feature type="binding site" evidence="4">
    <location>
        <position position="77"/>
    </location>
    <ligand>
        <name>Zn(2+)</name>
        <dbReference type="ChEBI" id="CHEBI:29105"/>
    </ligand>
</feature>
<dbReference type="PANTHER" id="PTHR34535:SF3">
    <property type="entry name" value="HYDROGENASE MATURATION FACTOR HYPA"/>
    <property type="match status" value="1"/>
</dbReference>
<proteinExistence type="inferred from homology"/>
<dbReference type="GO" id="GO:0051604">
    <property type="term" value="P:protein maturation"/>
    <property type="evidence" value="ECO:0007669"/>
    <property type="project" value="InterPro"/>
</dbReference>